<organism evidence="3 4">
    <name type="scientific">Fulvitalea axinellae</name>
    <dbReference type="NCBI Taxonomy" id="1182444"/>
    <lineage>
        <taxon>Bacteria</taxon>
        <taxon>Pseudomonadati</taxon>
        <taxon>Bacteroidota</taxon>
        <taxon>Cytophagia</taxon>
        <taxon>Cytophagales</taxon>
        <taxon>Persicobacteraceae</taxon>
        <taxon>Fulvitalea</taxon>
    </lineage>
</organism>
<evidence type="ECO:0000259" key="2">
    <source>
        <dbReference type="Pfam" id="PF22725"/>
    </source>
</evidence>
<dbReference type="KEGG" id="fax:FUAX_04540"/>
<dbReference type="InterPro" id="IPR000683">
    <property type="entry name" value="Gfo/Idh/MocA-like_OxRdtase_N"/>
</dbReference>
<accession>A0AAU9CJH7</accession>
<feature type="domain" description="Gfo/Idh/MocA-like oxidoreductase N-terminal" evidence="1">
    <location>
        <begin position="9"/>
        <end position="126"/>
    </location>
</feature>
<dbReference type="Gene3D" id="3.30.360.10">
    <property type="entry name" value="Dihydrodipicolinate Reductase, domain 2"/>
    <property type="match status" value="1"/>
</dbReference>
<feature type="domain" description="GFO/IDH/MocA-like oxidoreductase" evidence="2">
    <location>
        <begin position="145"/>
        <end position="254"/>
    </location>
</feature>
<evidence type="ECO:0000259" key="1">
    <source>
        <dbReference type="Pfam" id="PF01408"/>
    </source>
</evidence>
<reference evidence="3 4" key="1">
    <citation type="submission" date="2021-12" db="EMBL/GenBank/DDBJ databases">
        <title>Genome sequencing of bacteria with rrn-lacking chromosome and rrn-plasmid.</title>
        <authorList>
            <person name="Anda M."/>
            <person name="Iwasaki W."/>
        </authorList>
    </citation>
    <scope>NUCLEOTIDE SEQUENCE [LARGE SCALE GENOMIC DNA]</scope>
    <source>
        <strain evidence="3 4">DSM 100852</strain>
    </source>
</reference>
<gene>
    <name evidence="3" type="primary">yulF</name>
    <name evidence="3" type="ORF">FUAX_04540</name>
</gene>
<dbReference type="PANTHER" id="PTHR43054:SF1">
    <property type="entry name" value="SCYLLO-INOSITOL 2-DEHYDROGENASE (NADP(+)) IOLU"/>
    <property type="match status" value="1"/>
</dbReference>
<dbReference type="PANTHER" id="PTHR43054">
    <property type="match status" value="1"/>
</dbReference>
<evidence type="ECO:0000313" key="3">
    <source>
        <dbReference type="EMBL" id="BDD08022.1"/>
    </source>
</evidence>
<protein>
    <submittedName>
        <fullName evidence="3">Oxidoreductase YulF</fullName>
    </submittedName>
</protein>
<sequence>MKTDIPNMIRLGVIGTGKITGRLLEAVKESEGIEAVAVYSRTEEKGRAFADEYDIPKVFTSLEAFGQSREIDAVYVASPNAMHAQQAEAMMRAGKHVLCEKPFASNTKEVRSMIQTAKECGVTLMEAMMTTHTPNFEAIRQNLPRLGKIRRFSANFCQYSSRYDSHKAGQYTNTFDPTLSNGSLVDIGVYCVAPCVHLFGQPESVYAQAQMLSTGVDGMGTVCLRYDGFEAVLTHSKMHNSTLPSEIQGEEGSIIIERISLTERILFVGRDGSEEDLSVPQHVNRMRYEVADFVKTINEGRTESSVNTFERSLQTIGIMDEARKQIGLVFPADKK</sequence>
<name>A0AAU9CJH7_9BACT</name>
<dbReference type="Pfam" id="PF01408">
    <property type="entry name" value="GFO_IDH_MocA"/>
    <property type="match status" value="1"/>
</dbReference>
<keyword evidence="4" id="KW-1185">Reference proteome</keyword>
<evidence type="ECO:0000313" key="4">
    <source>
        <dbReference type="Proteomes" id="UP001348817"/>
    </source>
</evidence>
<dbReference type="SUPFAM" id="SSF51735">
    <property type="entry name" value="NAD(P)-binding Rossmann-fold domains"/>
    <property type="match status" value="1"/>
</dbReference>
<dbReference type="SUPFAM" id="SSF55347">
    <property type="entry name" value="Glyceraldehyde-3-phosphate dehydrogenase-like, C-terminal domain"/>
    <property type="match status" value="1"/>
</dbReference>
<dbReference type="AlphaFoldDB" id="A0AAU9CJH7"/>
<dbReference type="InterPro" id="IPR055170">
    <property type="entry name" value="GFO_IDH_MocA-like_dom"/>
</dbReference>
<dbReference type="Pfam" id="PF22725">
    <property type="entry name" value="GFO_IDH_MocA_C3"/>
    <property type="match status" value="1"/>
</dbReference>
<dbReference type="EMBL" id="AP025314">
    <property type="protein sequence ID" value="BDD08022.1"/>
    <property type="molecule type" value="Genomic_DNA"/>
</dbReference>
<dbReference type="InterPro" id="IPR036291">
    <property type="entry name" value="NAD(P)-bd_dom_sf"/>
</dbReference>
<dbReference type="Proteomes" id="UP001348817">
    <property type="component" value="Chromosome"/>
</dbReference>
<proteinExistence type="predicted"/>
<dbReference type="GO" id="GO:0000166">
    <property type="term" value="F:nucleotide binding"/>
    <property type="evidence" value="ECO:0007669"/>
    <property type="project" value="InterPro"/>
</dbReference>
<dbReference type="Gene3D" id="3.40.50.720">
    <property type="entry name" value="NAD(P)-binding Rossmann-like Domain"/>
    <property type="match status" value="1"/>
</dbReference>